<dbReference type="FunFam" id="3.40.50.720:FF:000084">
    <property type="entry name" value="Short-chain dehydrogenase reductase"/>
    <property type="match status" value="1"/>
</dbReference>
<dbReference type="PANTHER" id="PTHR43639:SF1">
    <property type="entry name" value="SHORT-CHAIN DEHYDROGENASE_REDUCTASE FAMILY PROTEIN"/>
    <property type="match status" value="1"/>
</dbReference>
<dbReference type="GO" id="GO:0016491">
    <property type="term" value="F:oxidoreductase activity"/>
    <property type="evidence" value="ECO:0007669"/>
    <property type="project" value="UniProtKB-KW"/>
</dbReference>
<proteinExistence type="inferred from homology"/>
<sequence>MLDLTNKTILLTGAAKGIGAATAKALGEAGAHVIAHYGGDRAGADAATAAIPAQRKLLLQADFSDPASADALFREALAWRGRIDVLVNNAAVMLTGGGIDADMDAWDETWARTLAVNVLAPARLLKHAVAHYRETGGGIVVTISSWAAQRGSTNADHIAYAASKAAIKAASHTLARACAKENILVYVVAPGVVRTKMSEDFAASMGGEAPVTAGLAMGEWVPPEDIANLVAFLATGASRHLTGATLDVNGATYVR</sequence>
<dbReference type="SUPFAM" id="SSF51735">
    <property type="entry name" value="NAD(P)-binding Rossmann-fold domains"/>
    <property type="match status" value="1"/>
</dbReference>
<dbReference type="InterPro" id="IPR036291">
    <property type="entry name" value="NAD(P)-bd_dom_sf"/>
</dbReference>
<keyword evidence="4" id="KW-1185">Reference proteome</keyword>
<name>A0A917QHM5_9HYPH</name>
<dbReference type="PRINTS" id="PR00081">
    <property type="entry name" value="GDHRDH"/>
</dbReference>
<dbReference type="PANTHER" id="PTHR43639">
    <property type="entry name" value="OXIDOREDUCTASE, SHORT-CHAIN DEHYDROGENASE/REDUCTASE FAMILY (AFU_ORTHOLOGUE AFUA_5G02870)"/>
    <property type="match status" value="1"/>
</dbReference>
<organism evidence="3 4">
    <name type="scientific">Salinarimonas ramus</name>
    <dbReference type="NCBI Taxonomy" id="690164"/>
    <lineage>
        <taxon>Bacteria</taxon>
        <taxon>Pseudomonadati</taxon>
        <taxon>Pseudomonadota</taxon>
        <taxon>Alphaproteobacteria</taxon>
        <taxon>Hyphomicrobiales</taxon>
        <taxon>Salinarimonadaceae</taxon>
        <taxon>Salinarimonas</taxon>
    </lineage>
</organism>
<dbReference type="CDD" id="cd05233">
    <property type="entry name" value="SDR_c"/>
    <property type="match status" value="1"/>
</dbReference>
<keyword evidence="2" id="KW-0560">Oxidoreductase</keyword>
<protein>
    <submittedName>
        <fullName evidence="3">Epimerase</fullName>
    </submittedName>
</protein>
<evidence type="ECO:0000313" key="4">
    <source>
        <dbReference type="Proteomes" id="UP000600449"/>
    </source>
</evidence>
<dbReference type="Pfam" id="PF13561">
    <property type="entry name" value="adh_short_C2"/>
    <property type="match status" value="1"/>
</dbReference>
<dbReference type="EMBL" id="BMMF01000015">
    <property type="protein sequence ID" value="GGK50888.1"/>
    <property type="molecule type" value="Genomic_DNA"/>
</dbReference>
<dbReference type="AlphaFoldDB" id="A0A917QHM5"/>
<dbReference type="Proteomes" id="UP000600449">
    <property type="component" value="Unassembled WGS sequence"/>
</dbReference>
<reference evidence="3 4" key="1">
    <citation type="journal article" date="2014" name="Int. J. Syst. Evol. Microbiol.">
        <title>Complete genome sequence of Corynebacterium casei LMG S-19264T (=DSM 44701T), isolated from a smear-ripened cheese.</title>
        <authorList>
            <consortium name="US DOE Joint Genome Institute (JGI-PGF)"/>
            <person name="Walter F."/>
            <person name="Albersmeier A."/>
            <person name="Kalinowski J."/>
            <person name="Ruckert C."/>
        </authorList>
    </citation>
    <scope>NUCLEOTIDE SEQUENCE [LARGE SCALE GENOMIC DNA]</scope>
    <source>
        <strain evidence="3 4">CGMCC 1.9161</strain>
    </source>
</reference>
<accession>A0A917QHM5</accession>
<comment type="caution">
    <text evidence="3">The sequence shown here is derived from an EMBL/GenBank/DDBJ whole genome shotgun (WGS) entry which is preliminary data.</text>
</comment>
<evidence type="ECO:0000256" key="2">
    <source>
        <dbReference type="ARBA" id="ARBA00023002"/>
    </source>
</evidence>
<dbReference type="InterPro" id="IPR002347">
    <property type="entry name" value="SDR_fam"/>
</dbReference>
<gene>
    <name evidence="3" type="ORF">GCM10011322_42470</name>
</gene>
<dbReference type="Gene3D" id="3.40.50.720">
    <property type="entry name" value="NAD(P)-binding Rossmann-like Domain"/>
    <property type="match status" value="1"/>
</dbReference>
<evidence type="ECO:0000313" key="3">
    <source>
        <dbReference type="EMBL" id="GGK50888.1"/>
    </source>
</evidence>
<comment type="similarity">
    <text evidence="1">Belongs to the short-chain dehydrogenases/reductases (SDR) family.</text>
</comment>
<dbReference type="PRINTS" id="PR00080">
    <property type="entry name" value="SDRFAMILY"/>
</dbReference>
<dbReference type="RefSeq" id="WP_188915283.1">
    <property type="nucleotide sequence ID" value="NZ_BMMF01000015.1"/>
</dbReference>
<evidence type="ECO:0000256" key="1">
    <source>
        <dbReference type="ARBA" id="ARBA00006484"/>
    </source>
</evidence>